<evidence type="ECO:0000313" key="2">
    <source>
        <dbReference type="Proteomes" id="UP000629098"/>
    </source>
</evidence>
<keyword evidence="2" id="KW-1185">Reference proteome</keyword>
<evidence type="ECO:0000313" key="1">
    <source>
        <dbReference type="EMBL" id="MBD2775399.1"/>
    </source>
</evidence>
<dbReference type="Proteomes" id="UP000629098">
    <property type="component" value="Unassembled WGS sequence"/>
</dbReference>
<proteinExistence type="predicted"/>
<sequence>MTNSSVNPSEIRLLLSETIWLESEHFEQAKQSSNKLTNEAHQWQTYLNILASLAFEQWFSERMPGQPIKSHANINENLVNIQVGEFKLSLIATEHLLDEVVKLPQNVINQPDLTSHFYVVIEVLEEEEQVIIRGFLRYDHLIKYRSQINLQPLQDGYYHLPFQLFDPELNHLIFYSRFLAPTSIPLPLTGTNSNLLLTSLQEAKNKLSRWLEGVFDESWQTIDALINPEANLAFSTRNVQEGAKRCKLIDMGMQLGNQKVALLMSIAAAPDDKMGVLIQLHPTGGERFLYPDFKLTLLSKAGKILQEVQARDQDNYIQLKPFRGELGKRFSVEVSLSDVSIKEDFEL</sequence>
<protein>
    <submittedName>
        <fullName evidence="1">DUF1822 family protein</fullName>
    </submittedName>
</protein>
<name>A0A8J6XNZ1_9CYAN</name>
<gene>
    <name evidence="1" type="ORF">ICL16_25890</name>
</gene>
<reference evidence="1" key="1">
    <citation type="submission" date="2020-09" db="EMBL/GenBank/DDBJ databases">
        <title>Iningainema tapete sp. nov. (Scytonemataceae, Cyanobacteria) from greenhouses in central Florida (USA) produces two types of nodularin with biosynthetic potential for microcystin-LR and anabaenopeptins.</title>
        <authorList>
            <person name="Berthold D.E."/>
            <person name="Lefler F.W."/>
            <person name="Huang I.-S."/>
            <person name="Abdulla H."/>
            <person name="Zimba P.V."/>
            <person name="Laughinghouse H.D. IV."/>
        </authorList>
    </citation>
    <scope>NUCLEOTIDE SEQUENCE</scope>
    <source>
        <strain evidence="1">BLCCT55</strain>
    </source>
</reference>
<comment type="caution">
    <text evidence="1">The sequence shown here is derived from an EMBL/GenBank/DDBJ whole genome shotgun (WGS) entry which is preliminary data.</text>
</comment>
<dbReference type="RefSeq" id="WP_190833758.1">
    <property type="nucleotide sequence ID" value="NZ_CAWPPI010000080.1"/>
</dbReference>
<dbReference type="AlphaFoldDB" id="A0A8J6XNZ1"/>
<organism evidence="1 2">
    <name type="scientific">Iningainema tapete BLCC-T55</name>
    <dbReference type="NCBI Taxonomy" id="2748662"/>
    <lineage>
        <taxon>Bacteria</taxon>
        <taxon>Bacillati</taxon>
        <taxon>Cyanobacteriota</taxon>
        <taxon>Cyanophyceae</taxon>
        <taxon>Nostocales</taxon>
        <taxon>Scytonemataceae</taxon>
        <taxon>Iningainema tapete</taxon>
    </lineage>
</organism>
<dbReference type="EMBL" id="JACXAE010000080">
    <property type="protein sequence ID" value="MBD2775399.1"/>
    <property type="molecule type" value="Genomic_DNA"/>
</dbReference>
<accession>A0A8J6XNZ1</accession>
<dbReference type="InterPro" id="IPR014951">
    <property type="entry name" value="DUF1822"/>
</dbReference>
<dbReference type="Pfam" id="PF08852">
    <property type="entry name" value="DUF1822"/>
    <property type="match status" value="1"/>
</dbReference>